<dbReference type="Proteomes" id="UP000265581">
    <property type="component" value="Unassembled WGS sequence"/>
</dbReference>
<evidence type="ECO:0000313" key="3">
    <source>
        <dbReference type="Proteomes" id="UP000265581"/>
    </source>
</evidence>
<feature type="compositionally biased region" description="Polar residues" evidence="1">
    <location>
        <begin position="29"/>
        <end position="49"/>
    </location>
</feature>
<protein>
    <submittedName>
        <fullName evidence="2">Uncharacterized protein</fullName>
    </submittedName>
</protein>
<organism evidence="2 3">
    <name type="scientific">Aeromicrobium endophyticum</name>
    <dbReference type="NCBI Taxonomy" id="2292704"/>
    <lineage>
        <taxon>Bacteria</taxon>
        <taxon>Bacillati</taxon>
        <taxon>Actinomycetota</taxon>
        <taxon>Actinomycetes</taxon>
        <taxon>Propionibacteriales</taxon>
        <taxon>Nocardioidaceae</taxon>
        <taxon>Aeromicrobium</taxon>
    </lineage>
</organism>
<sequence>MTGRLARWETDRRGSSILPRARHRRRTPHQPTLGSSSQLAENSHGQSTCRIPRRTHLGTAAADGLDASAHRRPRGRGPAPQGRERRPARRPARARRPRLGQRPGRDRLALTSRTDTGRTSHAGVLPH</sequence>
<evidence type="ECO:0000313" key="2">
    <source>
        <dbReference type="EMBL" id="REK69734.1"/>
    </source>
</evidence>
<reference evidence="2 3" key="1">
    <citation type="submission" date="2018-08" db="EMBL/GenBank/DDBJ databases">
        <title>Aeromicrobium sp. M2KJ-4, whole genome shotgun sequence.</title>
        <authorList>
            <person name="Tuo L."/>
        </authorList>
    </citation>
    <scope>NUCLEOTIDE SEQUENCE [LARGE SCALE GENOMIC DNA]</scope>
    <source>
        <strain evidence="2 3">M2KJ-4</strain>
    </source>
</reference>
<gene>
    <name evidence="2" type="ORF">DX116_11055</name>
</gene>
<evidence type="ECO:0000256" key="1">
    <source>
        <dbReference type="SAM" id="MobiDB-lite"/>
    </source>
</evidence>
<dbReference type="EMBL" id="QUBR01000002">
    <property type="protein sequence ID" value="REK69734.1"/>
    <property type="molecule type" value="Genomic_DNA"/>
</dbReference>
<comment type="caution">
    <text evidence="2">The sequence shown here is derived from an EMBL/GenBank/DDBJ whole genome shotgun (WGS) entry which is preliminary data.</text>
</comment>
<accession>A0A371P1A2</accession>
<dbReference type="AlphaFoldDB" id="A0A371P1A2"/>
<feature type="compositionally biased region" description="Basic residues" evidence="1">
    <location>
        <begin position="86"/>
        <end position="99"/>
    </location>
</feature>
<feature type="compositionally biased region" description="Basic and acidic residues" evidence="1">
    <location>
        <begin position="1"/>
        <end position="14"/>
    </location>
</feature>
<keyword evidence="3" id="KW-1185">Reference proteome</keyword>
<feature type="region of interest" description="Disordered" evidence="1">
    <location>
        <begin position="1"/>
        <end position="127"/>
    </location>
</feature>
<proteinExistence type="predicted"/>
<name>A0A371P1A2_9ACTN</name>